<evidence type="ECO:0000313" key="2">
    <source>
        <dbReference type="EMBL" id="MDS1310384.1"/>
    </source>
</evidence>
<evidence type="ECO:0000313" key="3">
    <source>
        <dbReference type="Proteomes" id="UP001267407"/>
    </source>
</evidence>
<keyword evidence="2" id="KW-0378">Hydrolase</keyword>
<dbReference type="RefSeq" id="WP_200204694.1">
    <property type="nucleotide sequence ID" value="NZ_JAVMBO010000013.1"/>
</dbReference>
<dbReference type="InterPro" id="IPR029058">
    <property type="entry name" value="AB_hydrolase_fold"/>
</dbReference>
<dbReference type="PANTHER" id="PTHR43798">
    <property type="entry name" value="MONOACYLGLYCEROL LIPASE"/>
    <property type="match status" value="1"/>
</dbReference>
<dbReference type="Pfam" id="PF12697">
    <property type="entry name" value="Abhydrolase_6"/>
    <property type="match status" value="1"/>
</dbReference>
<dbReference type="Gene3D" id="3.40.50.1820">
    <property type="entry name" value="alpha/beta hydrolase"/>
    <property type="match status" value="1"/>
</dbReference>
<accession>A0ABU2HH36</accession>
<gene>
    <name evidence="2" type="ORF">RKA07_09820</name>
</gene>
<name>A0ABU2HH36_9GAMM</name>
<sequence>MNRGRSGKPPVMLIHGMWSNEETLRDVNEAFVYQGYTVDSLRLPYHFPKKEHTAASRSKLAKTRVQEYVAYIVEQVKRLDSPPILVGHSMGALLAQLVAAQVPCQRLVLLSSAPPAGINGLSWSAIRTLGRNLFRFPLWNSVTEVGLANVEYGIANAQSRSVQKEIYESCTYESGMATFQISVGSLLRSRSATHVNTQNIKCPVLIVGGTADRITPINIQRSIAKRFGAQASLVEIESCCHWTVGGAYFPMIRTEIFKWLKVQQG</sequence>
<dbReference type="EMBL" id="JAVMBO010000013">
    <property type="protein sequence ID" value="MDS1310384.1"/>
    <property type="molecule type" value="Genomic_DNA"/>
</dbReference>
<dbReference type="GO" id="GO:0016787">
    <property type="term" value="F:hydrolase activity"/>
    <property type="evidence" value="ECO:0007669"/>
    <property type="project" value="UniProtKB-KW"/>
</dbReference>
<protein>
    <submittedName>
        <fullName evidence="2">Alpha/beta hydrolase</fullName>
    </submittedName>
</protein>
<dbReference type="PANTHER" id="PTHR43798:SF33">
    <property type="entry name" value="HYDROLASE, PUTATIVE (AFU_ORTHOLOGUE AFUA_2G14860)-RELATED"/>
    <property type="match status" value="1"/>
</dbReference>
<dbReference type="Proteomes" id="UP001267407">
    <property type="component" value="Unassembled WGS sequence"/>
</dbReference>
<dbReference type="InterPro" id="IPR050266">
    <property type="entry name" value="AB_hydrolase_sf"/>
</dbReference>
<dbReference type="SUPFAM" id="SSF53474">
    <property type="entry name" value="alpha/beta-Hydrolases"/>
    <property type="match status" value="1"/>
</dbReference>
<proteinExistence type="predicted"/>
<dbReference type="InterPro" id="IPR000073">
    <property type="entry name" value="AB_hydrolase_1"/>
</dbReference>
<comment type="caution">
    <text evidence="2">The sequence shown here is derived from an EMBL/GenBank/DDBJ whole genome shotgun (WGS) entry which is preliminary data.</text>
</comment>
<evidence type="ECO:0000259" key="1">
    <source>
        <dbReference type="Pfam" id="PF12697"/>
    </source>
</evidence>
<keyword evidence="3" id="KW-1185">Reference proteome</keyword>
<feature type="domain" description="AB hydrolase-1" evidence="1">
    <location>
        <begin position="12"/>
        <end position="239"/>
    </location>
</feature>
<reference evidence="2" key="1">
    <citation type="submission" date="2023-09" db="EMBL/GenBank/DDBJ databases">
        <title>Marinobacter sediminicola sp. nov. and Marinobacter maritimum sp. nov., isolated from marine sediment.</title>
        <authorList>
            <person name="An J."/>
        </authorList>
    </citation>
    <scope>NUCLEOTIDE SEQUENCE</scope>
    <source>
        <strain evidence="2">F60267</strain>
    </source>
</reference>
<organism evidence="2 3">
    <name type="scientific">Marinobacter xiaoshiensis</name>
    <dbReference type="NCBI Taxonomy" id="3073652"/>
    <lineage>
        <taxon>Bacteria</taxon>
        <taxon>Pseudomonadati</taxon>
        <taxon>Pseudomonadota</taxon>
        <taxon>Gammaproteobacteria</taxon>
        <taxon>Pseudomonadales</taxon>
        <taxon>Marinobacteraceae</taxon>
        <taxon>Marinobacter</taxon>
    </lineage>
</organism>